<comment type="similarity">
    <text evidence="3">Belongs to the acetyltransferase family. RimJ subfamily.</text>
</comment>
<dbReference type="STRING" id="1349785.GCA_000509405_01887"/>
<dbReference type="OrthoDB" id="9788916at2"/>
<dbReference type="AlphaFoldDB" id="A0A2H1EAJ8"/>
<protein>
    <submittedName>
        <fullName evidence="5">Acetyltransferase (GNAT) domain protein</fullName>
    </submittedName>
</protein>
<accession>A0A2H1EAJ8</accession>
<evidence type="ECO:0000256" key="1">
    <source>
        <dbReference type="ARBA" id="ARBA00022679"/>
    </source>
</evidence>
<reference evidence="5 6" key="1">
    <citation type="submission" date="2016-11" db="EMBL/GenBank/DDBJ databases">
        <authorList>
            <person name="Jaros S."/>
            <person name="Januszkiewicz K."/>
            <person name="Wedrychowicz H."/>
        </authorList>
    </citation>
    <scope>NUCLEOTIDE SEQUENCE [LARGE SCALE GENOMIC DNA]</scope>
    <source>
        <strain evidence="5">NCIMB 2154T</strain>
    </source>
</reference>
<gene>
    <name evidence="5" type="ORF">MARIT_1556</name>
</gene>
<dbReference type="InterPro" id="IPR000182">
    <property type="entry name" value="GNAT_dom"/>
</dbReference>
<dbReference type="Gene3D" id="3.40.630.30">
    <property type="match status" value="1"/>
</dbReference>
<dbReference type="PANTHER" id="PTHR43792:SF8">
    <property type="entry name" value="[RIBOSOMAL PROTEIN US5]-ALANINE N-ACETYLTRANSFERASE"/>
    <property type="match status" value="1"/>
</dbReference>
<evidence type="ECO:0000313" key="5">
    <source>
        <dbReference type="EMBL" id="SFZ82368.1"/>
    </source>
</evidence>
<dbReference type="RefSeq" id="WP_024740782.1">
    <property type="nucleotide sequence ID" value="NZ_BAUG01000012.1"/>
</dbReference>
<dbReference type="PANTHER" id="PTHR43792">
    <property type="entry name" value="GNAT FAMILY, PUTATIVE (AFU_ORTHOLOGUE AFUA_3G00765)-RELATED-RELATED"/>
    <property type="match status" value="1"/>
</dbReference>
<dbReference type="EMBL" id="LT634361">
    <property type="protein sequence ID" value="SFZ82368.1"/>
    <property type="molecule type" value="Genomic_DNA"/>
</dbReference>
<evidence type="ECO:0000259" key="4">
    <source>
        <dbReference type="PROSITE" id="PS51186"/>
    </source>
</evidence>
<evidence type="ECO:0000256" key="3">
    <source>
        <dbReference type="ARBA" id="ARBA00038502"/>
    </source>
</evidence>
<dbReference type="PROSITE" id="PS51186">
    <property type="entry name" value="GNAT"/>
    <property type="match status" value="1"/>
</dbReference>
<dbReference type="KEGG" id="tmar:MARIT_1556"/>
<keyword evidence="1 5" id="KW-0808">Transferase</keyword>
<keyword evidence="6" id="KW-1185">Reference proteome</keyword>
<proteinExistence type="inferred from homology"/>
<dbReference type="GO" id="GO:0016747">
    <property type="term" value="F:acyltransferase activity, transferring groups other than amino-acyl groups"/>
    <property type="evidence" value="ECO:0007669"/>
    <property type="project" value="InterPro"/>
</dbReference>
<organism evidence="5 6">
    <name type="scientific">Tenacibaculum maritimum NCIMB 2154</name>
    <dbReference type="NCBI Taxonomy" id="1349785"/>
    <lineage>
        <taxon>Bacteria</taxon>
        <taxon>Pseudomonadati</taxon>
        <taxon>Bacteroidota</taxon>
        <taxon>Flavobacteriia</taxon>
        <taxon>Flavobacteriales</taxon>
        <taxon>Flavobacteriaceae</taxon>
        <taxon>Tenacibaculum</taxon>
    </lineage>
</organism>
<dbReference type="SUPFAM" id="SSF55729">
    <property type="entry name" value="Acyl-CoA N-acyltransferases (Nat)"/>
    <property type="match status" value="1"/>
</dbReference>
<dbReference type="GeneID" id="47723076"/>
<dbReference type="Pfam" id="PF13302">
    <property type="entry name" value="Acetyltransf_3"/>
    <property type="match status" value="1"/>
</dbReference>
<sequence length="193" mass="22031">MKISSNRLHLIEFDENLLNEKIMSWFSNTDLMKYYTNSKKAITKDILIDSIKKGKEQKNNFTYFIVHSDSNSIIGTIKIGPINSAHKTSDLVALIGERGDFGKGIGTEAIELGVKLAFEILDIRKLFGGMYASNIPSIKAYTRAGWIVEGVLKGHYINEGKNEDRILVGCFNPKYFSETYIEEAKYRKWYKQN</sequence>
<keyword evidence="2" id="KW-0012">Acyltransferase</keyword>
<dbReference type="Proteomes" id="UP000231564">
    <property type="component" value="Chromosome MARIT"/>
</dbReference>
<evidence type="ECO:0000313" key="6">
    <source>
        <dbReference type="Proteomes" id="UP000231564"/>
    </source>
</evidence>
<dbReference type="InterPro" id="IPR016181">
    <property type="entry name" value="Acyl_CoA_acyltransferase"/>
</dbReference>
<evidence type="ECO:0000256" key="2">
    <source>
        <dbReference type="ARBA" id="ARBA00023315"/>
    </source>
</evidence>
<name>A0A2H1EAJ8_9FLAO</name>
<dbReference type="InterPro" id="IPR051531">
    <property type="entry name" value="N-acetyltransferase"/>
</dbReference>
<feature type="domain" description="N-acetyltransferase" evidence="4">
    <location>
        <begin position="20"/>
        <end position="173"/>
    </location>
</feature>